<dbReference type="Proteomes" id="UP000062317">
    <property type="component" value="Unassembled WGS sequence"/>
</dbReference>
<proteinExistence type="predicted"/>
<gene>
    <name evidence="1" type="ORF">WT27_04755</name>
</gene>
<organism evidence="1 2">
    <name type="scientific">Burkholderia territorii</name>
    <dbReference type="NCBI Taxonomy" id="1503055"/>
    <lineage>
        <taxon>Bacteria</taxon>
        <taxon>Pseudomonadati</taxon>
        <taxon>Pseudomonadota</taxon>
        <taxon>Betaproteobacteria</taxon>
        <taxon>Burkholderiales</taxon>
        <taxon>Burkholderiaceae</taxon>
        <taxon>Burkholderia</taxon>
        <taxon>Burkholderia cepacia complex</taxon>
    </lineage>
</organism>
<keyword evidence="2" id="KW-1185">Reference proteome</keyword>
<sequence>MDTKQLVLKLALEEAGQSLDVDTLDDRMRLQKAVYLLQAAGANLGYRYSWYLKGPYSTALTQDYFAIAEAVRDGDAADGRSLKDEVARRLKVAAKILVRPQQAKEIPIPQWYELLASLHYLKTSEGYTGAALKRVLSTRKSHLADYADLGIEHLKSFDLL</sequence>
<name>A0A105VI13_9BURK</name>
<evidence type="ECO:0000313" key="1">
    <source>
        <dbReference type="EMBL" id="KVV48207.1"/>
    </source>
</evidence>
<dbReference type="AlphaFoldDB" id="A0A105VI13"/>
<protein>
    <submittedName>
        <fullName evidence="1">Uncharacterized protein</fullName>
    </submittedName>
</protein>
<reference evidence="1 2" key="1">
    <citation type="submission" date="2015-11" db="EMBL/GenBank/DDBJ databases">
        <title>Expanding the genomic diversity of Burkholderia species for the development of highly accurate diagnostics.</title>
        <authorList>
            <person name="Sahl J."/>
            <person name="Keim P."/>
            <person name="Wagner D."/>
        </authorList>
    </citation>
    <scope>NUCLEOTIDE SEQUENCE [LARGE SCALE GENOMIC DNA]</scope>
    <source>
        <strain evidence="1 2">MSMB1301WGS</strain>
    </source>
</reference>
<dbReference type="RefSeq" id="WP_060106227.1">
    <property type="nucleotide sequence ID" value="NZ_LPEQ01000069.1"/>
</dbReference>
<comment type="caution">
    <text evidence="1">The sequence shown here is derived from an EMBL/GenBank/DDBJ whole genome shotgun (WGS) entry which is preliminary data.</text>
</comment>
<evidence type="ECO:0000313" key="2">
    <source>
        <dbReference type="Proteomes" id="UP000062317"/>
    </source>
</evidence>
<accession>A0A105VI13</accession>
<dbReference type="EMBL" id="LPEQ01000069">
    <property type="protein sequence ID" value="KVV48207.1"/>
    <property type="molecule type" value="Genomic_DNA"/>
</dbReference>